<evidence type="ECO:0000256" key="2">
    <source>
        <dbReference type="ARBA" id="ARBA00022692"/>
    </source>
</evidence>
<evidence type="ECO:0000256" key="3">
    <source>
        <dbReference type="ARBA" id="ARBA00022737"/>
    </source>
</evidence>
<accession>A0AAN8W8W6</accession>
<dbReference type="InterPro" id="IPR036116">
    <property type="entry name" value="FN3_sf"/>
</dbReference>
<evidence type="ECO:0000256" key="1">
    <source>
        <dbReference type="ARBA" id="ARBA00004370"/>
    </source>
</evidence>
<dbReference type="SUPFAM" id="SSF57196">
    <property type="entry name" value="EGF/Laminin"/>
    <property type="match status" value="1"/>
</dbReference>
<dbReference type="EMBL" id="JAXCGZ010023559">
    <property type="protein sequence ID" value="KAK7007485.1"/>
    <property type="molecule type" value="Genomic_DNA"/>
</dbReference>
<feature type="disulfide bond" evidence="9">
    <location>
        <begin position="846"/>
        <end position="855"/>
    </location>
</feature>
<feature type="domain" description="Cadherin" evidence="11">
    <location>
        <begin position="129"/>
        <end position="242"/>
    </location>
</feature>
<proteinExistence type="predicted"/>
<dbReference type="PANTHER" id="PTHR24025">
    <property type="entry name" value="DESMOGLEIN FAMILY MEMBER"/>
    <property type="match status" value="1"/>
</dbReference>
<feature type="disulfide bond" evidence="9">
    <location>
        <begin position="823"/>
        <end position="833"/>
    </location>
</feature>
<gene>
    <name evidence="12" type="ORF">SK128_026941</name>
</gene>
<dbReference type="CDD" id="cd11304">
    <property type="entry name" value="Cadherin_repeat"/>
    <property type="match status" value="2"/>
</dbReference>
<comment type="subcellular location">
    <subcellularLocation>
        <location evidence="1">Membrane</location>
    </subcellularLocation>
</comment>
<dbReference type="AlphaFoldDB" id="A0AAN8W8W6"/>
<dbReference type="Proteomes" id="UP001381693">
    <property type="component" value="Unassembled WGS sequence"/>
</dbReference>
<evidence type="ECO:0000256" key="6">
    <source>
        <dbReference type="ARBA" id="ARBA00022989"/>
    </source>
</evidence>
<evidence type="ECO:0000256" key="9">
    <source>
        <dbReference type="PROSITE-ProRule" id="PRU00076"/>
    </source>
</evidence>
<feature type="domain" description="EGF-like" evidence="10">
    <location>
        <begin position="819"/>
        <end position="856"/>
    </location>
</feature>
<keyword evidence="7" id="KW-0472">Membrane</keyword>
<sequence length="905" mass="103221">MRVVRELVLEKPIRPARVYASAPSGLHVTSVRVVSDNYYTNYEIRNVSQNATNLVSHTPRYYIYESGSTDHEYFSIDMYGGNITTKRYIDRLEGEEYKVLLMALIAGRAINQELTVVVTKFNNFNPRLSLDEYTVEVIVTATRGTVLLTVEAFDEDEEDYNCHLQYFLSDPKEYGIGAFLETPTWSPLDIDPHTGELKVRYPLDMSRSPLRLLVGASDWGSPQRNAVANLTVYIREMSEPRNVTVGNTTESSVNVCWYAPSHGAPDGYVLTYTPTVLHRNYVQRAVNLTLDQLNVLVEKAALNISHWFGYGPRYWPIGWHSGYQRGLYNQTYTQHYDSTYYPPVFQGPMYNLTHRQRYNQTYTAGAPYGGYPRSNISDTSQRPYVPPYRYSPSYQQGYMHHYSSRPYYTTTHRYSPTYRYSPRYRYSPSYRYGPSYHRYGPSYRYSPGYRYGPSYRYAPAFPGQSYDRDAENFTEPLYPDQIYNALDYTGSIQRTTTNFTRITGFGPAYKNTHKGFPIELADEFTGGHDMESTPSPTVPTREYDRGSNIITNFTHPQGLGPSYTGSEYDRNKNTYDGFNNYTYPPGVGPNYTPTGYDPRGYSPGTYDQRGYTLTGFDPRAFPRGSYNRTHPQALGPKFTPSLSNMGFKSGAENVSHPQRLRPSYSPPIYEREGWGYQRGNYNLTHSQRFGQTYRPTYSGSQRGFLNLTHANGYRLMPILSYWDYQNNAFNLTLDELLAKLEKGALNLTLDQVNITAQLLQSQNNSLSGKGMVAEGVVEMHRYCASIGGLAKWTEYVVGVRAWRAEQVSLPAVPGIASTTHNFCANGTCGYGNCSLHLEPPGYTCYCHPGYYGQNCQYHNPCLPVNPCQHFGMYLLLYSHYFVLLFSSCMRVHGALLFCHGNAENQ</sequence>
<evidence type="ECO:0000256" key="5">
    <source>
        <dbReference type="ARBA" id="ARBA00022889"/>
    </source>
</evidence>
<dbReference type="PRINTS" id="PR00205">
    <property type="entry name" value="CADHERIN"/>
</dbReference>
<dbReference type="GO" id="GO:0005911">
    <property type="term" value="C:cell-cell junction"/>
    <property type="evidence" value="ECO:0007669"/>
    <property type="project" value="TreeGrafter"/>
</dbReference>
<dbReference type="GO" id="GO:0001736">
    <property type="term" value="P:establishment of planar polarity"/>
    <property type="evidence" value="ECO:0007669"/>
    <property type="project" value="UniProtKB-ARBA"/>
</dbReference>
<dbReference type="GO" id="GO:0007156">
    <property type="term" value="P:homophilic cell adhesion via plasma membrane adhesion molecules"/>
    <property type="evidence" value="ECO:0007669"/>
    <property type="project" value="InterPro"/>
</dbReference>
<keyword evidence="9" id="KW-0245">EGF-like domain</keyword>
<dbReference type="Gene3D" id="2.60.40.10">
    <property type="entry name" value="Immunoglobulins"/>
    <property type="match status" value="1"/>
</dbReference>
<keyword evidence="3" id="KW-0677">Repeat</keyword>
<dbReference type="GO" id="GO:0016020">
    <property type="term" value="C:membrane"/>
    <property type="evidence" value="ECO:0007669"/>
    <property type="project" value="UniProtKB-SubCell"/>
</dbReference>
<dbReference type="SUPFAM" id="SSF49265">
    <property type="entry name" value="Fibronectin type III"/>
    <property type="match status" value="1"/>
</dbReference>
<keyword evidence="6" id="KW-1133">Transmembrane helix</keyword>
<feature type="domain" description="Cadherin" evidence="11">
    <location>
        <begin position="60"/>
        <end position="128"/>
    </location>
</feature>
<evidence type="ECO:0000256" key="8">
    <source>
        <dbReference type="PROSITE-ProRule" id="PRU00043"/>
    </source>
</evidence>
<dbReference type="PROSITE" id="PS01186">
    <property type="entry name" value="EGF_2"/>
    <property type="match status" value="1"/>
</dbReference>
<dbReference type="PROSITE" id="PS00022">
    <property type="entry name" value="EGF_1"/>
    <property type="match status" value="1"/>
</dbReference>
<dbReference type="SMART" id="SM00112">
    <property type="entry name" value="CA"/>
    <property type="match status" value="2"/>
</dbReference>
<dbReference type="InterPro" id="IPR013783">
    <property type="entry name" value="Ig-like_fold"/>
</dbReference>
<comment type="caution">
    <text evidence="9">Lacks conserved residue(s) required for the propagation of feature annotation.</text>
</comment>
<dbReference type="PROSITE" id="PS50268">
    <property type="entry name" value="CADHERIN_2"/>
    <property type="match status" value="2"/>
</dbReference>
<dbReference type="InterPro" id="IPR000742">
    <property type="entry name" value="EGF"/>
</dbReference>
<keyword evidence="5" id="KW-0130">Cell adhesion</keyword>
<dbReference type="InterPro" id="IPR002126">
    <property type="entry name" value="Cadherin-like_dom"/>
</dbReference>
<dbReference type="InterPro" id="IPR015919">
    <property type="entry name" value="Cadherin-like_sf"/>
</dbReference>
<dbReference type="Gene3D" id="2.60.40.60">
    <property type="entry name" value="Cadherins"/>
    <property type="match status" value="1"/>
</dbReference>
<name>A0AAN8W8W6_HALRR</name>
<evidence type="ECO:0000313" key="13">
    <source>
        <dbReference type="Proteomes" id="UP001381693"/>
    </source>
</evidence>
<organism evidence="12 13">
    <name type="scientific">Halocaridina rubra</name>
    <name type="common">Hawaiian red shrimp</name>
    <dbReference type="NCBI Taxonomy" id="373956"/>
    <lineage>
        <taxon>Eukaryota</taxon>
        <taxon>Metazoa</taxon>
        <taxon>Ecdysozoa</taxon>
        <taxon>Arthropoda</taxon>
        <taxon>Crustacea</taxon>
        <taxon>Multicrustacea</taxon>
        <taxon>Malacostraca</taxon>
        <taxon>Eumalacostraca</taxon>
        <taxon>Eucarida</taxon>
        <taxon>Decapoda</taxon>
        <taxon>Pleocyemata</taxon>
        <taxon>Caridea</taxon>
        <taxon>Atyoidea</taxon>
        <taxon>Atyidae</taxon>
        <taxon>Halocaridina</taxon>
    </lineage>
</organism>
<evidence type="ECO:0000256" key="4">
    <source>
        <dbReference type="ARBA" id="ARBA00022837"/>
    </source>
</evidence>
<keyword evidence="4 8" id="KW-0106">Calcium</keyword>
<evidence type="ECO:0000256" key="7">
    <source>
        <dbReference type="ARBA" id="ARBA00023136"/>
    </source>
</evidence>
<dbReference type="PROSITE" id="PS50026">
    <property type="entry name" value="EGF_3"/>
    <property type="match status" value="1"/>
</dbReference>
<keyword evidence="13" id="KW-1185">Reference proteome</keyword>
<dbReference type="CDD" id="cd00054">
    <property type="entry name" value="EGF_CA"/>
    <property type="match status" value="1"/>
</dbReference>
<evidence type="ECO:0000259" key="11">
    <source>
        <dbReference type="PROSITE" id="PS50268"/>
    </source>
</evidence>
<reference evidence="12 13" key="1">
    <citation type="submission" date="2023-11" db="EMBL/GenBank/DDBJ databases">
        <title>Halocaridina rubra genome assembly.</title>
        <authorList>
            <person name="Smith C."/>
        </authorList>
    </citation>
    <scope>NUCLEOTIDE SEQUENCE [LARGE SCALE GENOMIC DNA]</scope>
    <source>
        <strain evidence="12">EP-1</strain>
        <tissue evidence="12">Whole</tissue>
    </source>
</reference>
<evidence type="ECO:0000313" key="12">
    <source>
        <dbReference type="EMBL" id="KAK7007485.1"/>
    </source>
</evidence>
<dbReference type="GO" id="GO:0005509">
    <property type="term" value="F:calcium ion binding"/>
    <property type="evidence" value="ECO:0007669"/>
    <property type="project" value="UniProtKB-UniRule"/>
</dbReference>
<keyword evidence="2" id="KW-0812">Transmembrane</keyword>
<protein>
    <submittedName>
        <fullName evidence="12">Uncharacterized protein</fullName>
    </submittedName>
</protein>
<dbReference type="GO" id="GO:0007163">
    <property type="term" value="P:establishment or maintenance of cell polarity"/>
    <property type="evidence" value="ECO:0007669"/>
    <property type="project" value="UniProtKB-ARBA"/>
</dbReference>
<dbReference type="PANTHER" id="PTHR24025:SF23">
    <property type="entry name" value="NEURAL-CADHERIN"/>
    <property type="match status" value="1"/>
</dbReference>
<dbReference type="SUPFAM" id="SSF49313">
    <property type="entry name" value="Cadherin-like"/>
    <property type="match status" value="2"/>
</dbReference>
<comment type="caution">
    <text evidence="12">The sequence shown here is derived from an EMBL/GenBank/DDBJ whole genome shotgun (WGS) entry which is preliminary data.</text>
</comment>
<keyword evidence="9" id="KW-1015">Disulfide bond</keyword>
<evidence type="ECO:0000259" key="10">
    <source>
        <dbReference type="PROSITE" id="PS50026"/>
    </source>
</evidence>
<dbReference type="InterPro" id="IPR050971">
    <property type="entry name" value="Cadherin-domain_protein"/>
</dbReference>